<feature type="domain" description="RCK N-terminal" evidence="3">
    <location>
        <begin position="204"/>
        <end position="322"/>
    </location>
</feature>
<accession>A0A836BVD7</accession>
<dbReference type="InterPro" id="IPR003148">
    <property type="entry name" value="RCK_N"/>
</dbReference>
<keyword evidence="2" id="KW-0812">Transmembrane</keyword>
<dbReference type="OrthoDB" id="410995at2759"/>
<feature type="compositionally biased region" description="Gly residues" evidence="1">
    <location>
        <begin position="1634"/>
        <end position="1644"/>
    </location>
</feature>
<feature type="compositionally biased region" description="Gly residues" evidence="1">
    <location>
        <begin position="367"/>
        <end position="381"/>
    </location>
</feature>
<keyword evidence="5" id="KW-1185">Reference proteome</keyword>
<comment type="caution">
    <text evidence="4">The sequence shown here is derived from an EMBL/GenBank/DDBJ whole genome shotgun (WGS) entry which is preliminary data.</text>
</comment>
<feature type="region of interest" description="Disordered" evidence="1">
    <location>
        <begin position="367"/>
        <end position="389"/>
    </location>
</feature>
<feature type="region of interest" description="Disordered" evidence="1">
    <location>
        <begin position="1717"/>
        <end position="1785"/>
    </location>
</feature>
<dbReference type="PANTHER" id="PTHR31563">
    <property type="entry name" value="ION CHANNEL POLLUX-RELATED"/>
    <property type="match status" value="1"/>
</dbReference>
<feature type="region of interest" description="Disordered" evidence="1">
    <location>
        <begin position="725"/>
        <end position="757"/>
    </location>
</feature>
<evidence type="ECO:0000256" key="2">
    <source>
        <dbReference type="SAM" id="Phobius"/>
    </source>
</evidence>
<gene>
    <name evidence="4" type="ORF">HYH03_012534</name>
</gene>
<keyword evidence="2" id="KW-1133">Transmembrane helix</keyword>
<feature type="compositionally biased region" description="Low complexity" evidence="1">
    <location>
        <begin position="895"/>
        <end position="904"/>
    </location>
</feature>
<evidence type="ECO:0000313" key="5">
    <source>
        <dbReference type="Proteomes" id="UP000612055"/>
    </source>
</evidence>
<feature type="compositionally biased region" description="Gly residues" evidence="1">
    <location>
        <begin position="1741"/>
        <end position="1760"/>
    </location>
</feature>
<feature type="compositionally biased region" description="Gly residues" evidence="1">
    <location>
        <begin position="1044"/>
        <end position="1064"/>
    </location>
</feature>
<evidence type="ECO:0000256" key="1">
    <source>
        <dbReference type="SAM" id="MobiDB-lite"/>
    </source>
</evidence>
<dbReference type="GO" id="GO:0006813">
    <property type="term" value="P:potassium ion transport"/>
    <property type="evidence" value="ECO:0007669"/>
    <property type="project" value="InterPro"/>
</dbReference>
<dbReference type="Gene3D" id="3.40.50.720">
    <property type="entry name" value="NAD(P)-binding Rossmann-like Domain"/>
    <property type="match status" value="1"/>
</dbReference>
<name>A0A836BVD7_9CHLO</name>
<feature type="region of interest" description="Disordered" evidence="1">
    <location>
        <begin position="638"/>
        <end position="712"/>
    </location>
</feature>
<feature type="region of interest" description="Disordered" evidence="1">
    <location>
        <begin position="1027"/>
        <end position="1064"/>
    </location>
</feature>
<feature type="compositionally biased region" description="Gly residues" evidence="1">
    <location>
        <begin position="1135"/>
        <end position="1149"/>
    </location>
</feature>
<dbReference type="InterPro" id="IPR044849">
    <property type="entry name" value="CASTOR/POLLUX/SYM8-like"/>
</dbReference>
<feature type="compositionally biased region" description="Low complexity" evidence="1">
    <location>
        <begin position="1761"/>
        <end position="1785"/>
    </location>
</feature>
<dbReference type="Proteomes" id="UP000612055">
    <property type="component" value="Unassembled WGS sequence"/>
</dbReference>
<feature type="compositionally biased region" description="Pro residues" evidence="1">
    <location>
        <begin position="741"/>
        <end position="751"/>
    </location>
</feature>
<sequence>MRPAMALRRGASSTKAWPRGLGAARLLQTRLLQPRLPPCRASAPDQDDGVSSSVTTGSNGGWGSAIPPAQRRNLLSPRRQLPLWDEILYMYYNWRQDAGHDLLLAALLFLGLVLSGALVKGVVLEGGEDGESWWINLYEVMKFSLGQDLPPSSPPSPVRQAFSVGIASVGLAAFALVLALVEQVVFEVFEGNVRQGSAVYEEGHVLVLAWCKGQRDFEVLTKLLYQLCQAYRSDGGTVVVVMSERPKLEMEATFRRTLPEPQRLGSRFVFRHGSPLVPDDLRRVAAADAATTVILADSQRNPDEADAQSVRCAILLDELEPSRFSSTASTTTNGNGNGNGSNGGSALKAITDALGFNVAGGGAANGNNGNGGSAYGNGGGRRAQAGPTARPRSRIVVQLLTSNALAMLYYACSSRAVAVPTSQLNARRVAKILQHPVVSVISQQIMSFETPASCLYVQTFPELSGLEFGEIAFRFDSAIVLGVSDRVTRKATLNPPVTHRLSPDEDLVLLRPTDVSYPGFRPFSEPLPGTPPPELEPYQPAAPSFCALPFRSRTAAPAVQEDTAVERTSASPPLLGLAAALGAAAAALDEGGGAASASSNAATAANLPTAAARNGGGAATGRRSLDDDLSSMTEAAALAAPPSSSAGGGGGGRRRAPPPVLARGTLELLLNAQPPQRPRKPTRKKSSAVATAGGGTGGGAASGGSTGGSVGSMSDSEIIACAAPAGSIRLPPPDPAVRTPPSYPGPAPKPKQPAFTPAFPEDAAAVPLACSAPAVHPADVSVEACPAPFSPSPDTESVEAAVAAASSRSGSGSVVAAAAASSSSSTLPASSAKAEEPAAAAAAPAGDLFNSSVPLATIIANMANGIFVSPTASTDIEPLTAVAGGGGAISPPTAPGSTAASPAETDAEPYDSAVQRSGTTSAGTVAGANVYGSVSEFEGSDDEYPPRPEPALSSGVGATSLAGVAGARGGSVDLGLIDAAPTASSQPPTAGVSYGESLMDDGTLAAMGNLWDDGRVAAVAAALRGTAAPASVTRGRGGRRQNRGGKGSAAGTAGSGSGSTGGGGGAAGGLGSGGGSGFGSAALEASVAAAAAADAMAASPPAPQRPFSPGDPASGPALYGEPSGRTVANFTYNGNGNGNGRNGGNGNGSGSTASGAMLSSMFGSMGSSMDAAHPTLQYLVPMEYLAAGDGSAERVLLCGWADERYMGALLRELDHGSAALPPGSELLLMNTHDTSATLDVVLQSVKLANITVRHLKADPLQRSEMAAHVDVTQLKAALVLCDERWVDPDLDQTNGVDSLCQADMLRLDSLVMMVQLNIRKLLEDASRPTINIVCQKVSSIGMTRFEDRRRLPLGININFASYAAKLLTMCAVNPSSVAAYAAFGGRTDMTVADAADLAGPGERLSFVQLQRRAQSNHQILVGYYQLPTSIDEPLTTVINPRGLRARTAPRVWNRNGNCLTKFILLRQRPAAKAAAPPADTAATAAAASASGWAGYAATATATAAAEAAEAAALAATTEADTDDGEELREEALALARELTSAQAVAAATLAGPAATGLAAAAGGGGYGTGGAAALPMALAAVSFERSDRIADRIFDRTGAGLPSGRTGPGSGTGRDGLPPALASGSWAGPRGVDGPRGGFSGGVGAPAEDGAEGVAAALGDSDDDLESLLDRPHAPAMWVSAREGAVTPTCDDPAVVAAILEARRAALGLGLESGGSLGGLSEEYDIDDSSPLMAPPPIGPGPGSGSGPVQGVGPTAGAGAGAASAAATAGPGPGPGKAQTGPAGPAAVVGSAVAAAGSAMAALFRGDAAAAAAEEAELKRARAAVRRARIAAREIDSAEEEARRRAVEDQRDDGLWSR</sequence>
<feature type="transmembrane region" description="Helical" evidence="2">
    <location>
        <begin position="102"/>
        <end position="123"/>
    </location>
</feature>
<evidence type="ECO:0000259" key="3">
    <source>
        <dbReference type="Pfam" id="PF22614"/>
    </source>
</evidence>
<keyword evidence="2" id="KW-0472">Membrane</keyword>
<dbReference type="Pfam" id="PF22614">
    <property type="entry name" value="Slo-like_RCK"/>
    <property type="match status" value="1"/>
</dbReference>
<dbReference type="EMBL" id="JAEHOE010000078">
    <property type="protein sequence ID" value="KAG2488904.1"/>
    <property type="molecule type" value="Genomic_DNA"/>
</dbReference>
<evidence type="ECO:0000313" key="4">
    <source>
        <dbReference type="EMBL" id="KAG2488904.1"/>
    </source>
</evidence>
<feature type="region of interest" description="Disordered" evidence="1">
    <location>
        <begin position="1098"/>
        <end position="1151"/>
    </location>
</feature>
<dbReference type="PANTHER" id="PTHR31563:SF10">
    <property type="entry name" value="ION CHANNEL POLLUX-RELATED"/>
    <property type="match status" value="1"/>
</dbReference>
<protein>
    <recommendedName>
        <fullName evidence="3">RCK N-terminal domain-containing protein</fullName>
    </recommendedName>
</protein>
<feature type="region of interest" description="Disordered" evidence="1">
    <location>
        <begin position="887"/>
        <end position="908"/>
    </location>
</feature>
<feature type="compositionally biased region" description="Gly residues" evidence="1">
    <location>
        <begin position="692"/>
        <end position="710"/>
    </location>
</feature>
<feature type="region of interest" description="Disordered" evidence="1">
    <location>
        <begin position="37"/>
        <end position="69"/>
    </location>
</feature>
<feature type="compositionally biased region" description="Basic residues" evidence="1">
    <location>
        <begin position="677"/>
        <end position="686"/>
    </location>
</feature>
<feature type="region of interest" description="Disordered" evidence="1">
    <location>
        <begin position="936"/>
        <end position="955"/>
    </location>
</feature>
<feature type="region of interest" description="Disordered" evidence="1">
    <location>
        <begin position="1835"/>
        <end position="1858"/>
    </location>
</feature>
<reference evidence="4" key="1">
    <citation type="journal article" date="2020" name="bioRxiv">
        <title>Comparative genomics of Chlamydomonas.</title>
        <authorList>
            <person name="Craig R.J."/>
            <person name="Hasan A.R."/>
            <person name="Ness R.W."/>
            <person name="Keightley P.D."/>
        </authorList>
    </citation>
    <scope>NUCLEOTIDE SEQUENCE</scope>
    <source>
        <strain evidence="4">CCAP 11/70</strain>
    </source>
</reference>
<organism evidence="4 5">
    <name type="scientific">Edaphochlamys debaryana</name>
    <dbReference type="NCBI Taxonomy" id="47281"/>
    <lineage>
        <taxon>Eukaryota</taxon>
        <taxon>Viridiplantae</taxon>
        <taxon>Chlorophyta</taxon>
        <taxon>core chlorophytes</taxon>
        <taxon>Chlorophyceae</taxon>
        <taxon>CS clade</taxon>
        <taxon>Chlamydomonadales</taxon>
        <taxon>Chlamydomonadales incertae sedis</taxon>
        <taxon>Edaphochlamys</taxon>
    </lineage>
</organism>
<proteinExistence type="predicted"/>
<feature type="region of interest" description="Disordered" evidence="1">
    <location>
        <begin position="1596"/>
        <end position="1648"/>
    </location>
</feature>